<keyword evidence="3" id="KW-1185">Reference proteome</keyword>
<comment type="caution">
    <text evidence="2">The sequence shown here is derived from an EMBL/GenBank/DDBJ whole genome shotgun (WGS) entry which is preliminary data.</text>
</comment>
<dbReference type="STRING" id="1379903.ATO8_09743"/>
<evidence type="ECO:0000313" key="2">
    <source>
        <dbReference type="EMBL" id="ETW12816.1"/>
    </source>
</evidence>
<sequence>MAKDYPENITDAKTSAPQPNAEAAAEFLESIAGGLPMTVAGMVPDDRGGPSGATFTLPEDRSALCSWITEREGRQNLYYSLNAAAGDTPRVGKAGRLSEADVTHIRGIAVDLDPAPGPLEEERAKLWARVEEAEHAGGVFNAGPSYVVDSGGGVQMLWLFPEALRNDPATAAAVKAQARGLEAVYGSDAVHSLDHLFRLPFTTNMPDARKRARGRSASVATTWAQSGDRHDLPSLRHLAPPVAAPEKSANGALCIEYADVLDALGAPEHLPDKLRAAAEECTERFGEIVGTDADDRSKEDYRIAAHLIRKHRITDPTELACATFAVSPAKLEESEEKGRGEHYCGITIAAALKRSGAHPSFFFDSATDEELAIVDRHIARRLAPSPRAPKLRFLDLDAIERMPQPRYLINRHIPEGVLGFLYGKPGSFKSFFALDWAMTVACGLDEWQGEKVNAPAGARVIYLAAEGATGMRSRIKAWMNRRAPFGLPKKNFFLVPDTVNFFDDQALSELVDNAQGGTEDPVALIVVDTVSRSIPGADENLQKDMTTFVAACGKLQARFGCAVLGVHHAGKDGRLRGSTVIEAAGDFIFKVARPDAVGAIAEPRVNLFCDKMKDDDDKWGEDYHLDSVGLGWTKDDGSDATSLVPRRAPKVEHTPGQTKEAAAWGAVALSVLGARESALWSDVREPIGKEVRAQGLAAADSEQHLTGLAKEYLSGLGAEVVAPDGQIVSVRMTQAKAKGRWTLSQFKAPGEVLKEDATGSRASE</sequence>
<feature type="region of interest" description="Disordered" evidence="1">
    <location>
        <begin position="1"/>
        <end position="20"/>
    </location>
</feature>
<dbReference type="EMBL" id="AQQW01000005">
    <property type="protein sequence ID" value="ETW12816.1"/>
    <property type="molecule type" value="Genomic_DNA"/>
</dbReference>
<dbReference type="eggNOG" id="COG3598">
    <property type="taxonomic scope" value="Bacteria"/>
</dbReference>
<organism evidence="2 3">
    <name type="scientific">Roseivivax marinus</name>
    <dbReference type="NCBI Taxonomy" id="1379903"/>
    <lineage>
        <taxon>Bacteria</taxon>
        <taxon>Pseudomonadati</taxon>
        <taxon>Pseudomonadota</taxon>
        <taxon>Alphaproteobacteria</taxon>
        <taxon>Rhodobacterales</taxon>
        <taxon>Roseobacteraceae</taxon>
        <taxon>Roseivivax</taxon>
    </lineage>
</organism>
<name>W4HL04_9RHOB</name>
<dbReference type="AlphaFoldDB" id="W4HL04"/>
<dbReference type="RefSeq" id="WP_043844180.1">
    <property type="nucleotide sequence ID" value="NZ_AQQW01000005.1"/>
</dbReference>
<accession>W4HL04</accession>
<gene>
    <name evidence="2" type="ORF">ATO8_09743</name>
</gene>
<evidence type="ECO:0000313" key="3">
    <source>
        <dbReference type="Proteomes" id="UP000019063"/>
    </source>
</evidence>
<evidence type="ECO:0000256" key="1">
    <source>
        <dbReference type="SAM" id="MobiDB-lite"/>
    </source>
</evidence>
<dbReference type="SUPFAM" id="SSF52540">
    <property type="entry name" value="P-loop containing nucleoside triphosphate hydrolases"/>
    <property type="match status" value="1"/>
</dbReference>
<dbReference type="Proteomes" id="UP000019063">
    <property type="component" value="Unassembled WGS sequence"/>
</dbReference>
<proteinExistence type="predicted"/>
<protein>
    <submittedName>
        <fullName evidence="2">Uncharacterized protein</fullName>
    </submittedName>
</protein>
<dbReference type="InterPro" id="IPR027417">
    <property type="entry name" value="P-loop_NTPase"/>
</dbReference>
<dbReference type="Gene3D" id="3.40.50.300">
    <property type="entry name" value="P-loop containing nucleotide triphosphate hydrolases"/>
    <property type="match status" value="1"/>
</dbReference>
<reference evidence="2 3" key="1">
    <citation type="journal article" date="2014" name="Antonie Van Leeuwenhoek">
        <title>Roseivivax atlanticus sp. nov., isolated from surface seawater of the Atlantic Ocean.</title>
        <authorList>
            <person name="Li G."/>
            <person name="Lai Q."/>
            <person name="Liu X."/>
            <person name="Sun F."/>
            <person name="Shao Z."/>
        </authorList>
    </citation>
    <scope>NUCLEOTIDE SEQUENCE [LARGE SCALE GENOMIC DNA]</scope>
    <source>
        <strain evidence="2 3">22II-s10s</strain>
    </source>
</reference>
<dbReference type="Pfam" id="PF13481">
    <property type="entry name" value="AAA_25"/>
    <property type="match status" value="1"/>
</dbReference>